<dbReference type="EMBL" id="SDGV01000007">
    <property type="protein sequence ID" value="THB61825.1"/>
    <property type="molecule type" value="Genomic_DNA"/>
</dbReference>
<comment type="caution">
    <text evidence="1">The sequence shown here is derived from an EMBL/GenBank/DDBJ whole genome shotgun (WGS) entry which is preliminary data.</text>
</comment>
<gene>
    <name evidence="1" type="ORF">ESZ54_03370</name>
</gene>
<dbReference type="Proteomes" id="UP000310506">
    <property type="component" value="Unassembled WGS sequence"/>
</dbReference>
<dbReference type="InterPro" id="IPR011235">
    <property type="entry name" value="MepB-like"/>
</dbReference>
<dbReference type="Gene3D" id="3.40.1350.140">
    <property type="entry name" value="MepB-like"/>
    <property type="match status" value="1"/>
</dbReference>
<keyword evidence="2" id="KW-1185">Reference proteome</keyword>
<evidence type="ECO:0000313" key="1">
    <source>
        <dbReference type="EMBL" id="THB61825.1"/>
    </source>
</evidence>
<dbReference type="PIRSF" id="PIRSF032285">
    <property type="entry name" value="UCP032285"/>
    <property type="match status" value="1"/>
</dbReference>
<dbReference type="RefSeq" id="WP_136136272.1">
    <property type="nucleotide sequence ID" value="NZ_SDGV01000007.1"/>
</dbReference>
<sequence>MYQSLNWLENICQDLEIGPIKSLTMETQNEEYEGFSFQLDNRSFRSRLAKLTPTKKGYFVVFWEKDAAGKNQPYTYADSPEKIIVSVLDGTKKGQFVFPKDILLQKGILSGENSKGKMGIRIYPTWETDLNQTAQRTQKWQQNYFVDLTHTSQFEVMREYYLE</sequence>
<accession>A0A4S3B9N1</accession>
<dbReference type="AlphaFoldDB" id="A0A4S3B9N1"/>
<dbReference type="InterPro" id="IPR038231">
    <property type="entry name" value="MepB-like_sf"/>
</dbReference>
<reference evidence="1 2" key="1">
    <citation type="submission" date="2019-01" db="EMBL/GenBank/DDBJ databases">
        <title>Vagococcus silagei sp. nov. isolated from brewer's grain.</title>
        <authorList>
            <person name="Guu J.-R."/>
        </authorList>
    </citation>
    <scope>NUCLEOTIDE SEQUENCE [LARGE SCALE GENOMIC DNA]</scope>
    <source>
        <strain evidence="1 2">2B-2</strain>
    </source>
</reference>
<protein>
    <submittedName>
        <fullName evidence="1">MepB protein</fullName>
    </submittedName>
</protein>
<evidence type="ECO:0000313" key="2">
    <source>
        <dbReference type="Proteomes" id="UP000310506"/>
    </source>
</evidence>
<organism evidence="1 2">
    <name type="scientific">Vagococcus silagei</name>
    <dbReference type="NCBI Taxonomy" id="2508885"/>
    <lineage>
        <taxon>Bacteria</taxon>
        <taxon>Bacillati</taxon>
        <taxon>Bacillota</taxon>
        <taxon>Bacilli</taxon>
        <taxon>Lactobacillales</taxon>
        <taxon>Enterococcaceae</taxon>
        <taxon>Vagococcus</taxon>
    </lineage>
</organism>
<dbReference type="OrthoDB" id="4954833at2"/>
<proteinExistence type="predicted"/>
<name>A0A4S3B9N1_9ENTE</name>
<dbReference type="Pfam" id="PF08877">
    <property type="entry name" value="MepB-like"/>
    <property type="match status" value="1"/>
</dbReference>